<dbReference type="SUPFAM" id="SSF52467">
    <property type="entry name" value="DHS-like NAD/FAD-binding domain"/>
    <property type="match status" value="1"/>
</dbReference>
<dbReference type="RefSeq" id="WP_186804879.1">
    <property type="nucleotide sequence ID" value="NZ_CP019646.1"/>
</dbReference>
<evidence type="ECO:0000259" key="4">
    <source>
        <dbReference type="SMART" id="SM00893"/>
    </source>
</evidence>
<evidence type="ECO:0000256" key="3">
    <source>
        <dbReference type="PIRSR" id="PIRSR000089-1"/>
    </source>
</evidence>
<dbReference type="STRING" id="1851148.SMSP2_01035"/>
<dbReference type="AlphaFoldDB" id="A0A1Q2MDR8"/>
<dbReference type="GO" id="GO:0050660">
    <property type="term" value="F:flavin adenine dinucleotide binding"/>
    <property type="evidence" value="ECO:0007669"/>
    <property type="project" value="InterPro"/>
</dbReference>
<feature type="binding site" evidence="3">
    <location>
        <begin position="248"/>
        <end position="249"/>
    </location>
    <ligand>
        <name>FAD</name>
        <dbReference type="ChEBI" id="CHEBI:57692"/>
    </ligand>
</feature>
<keyword evidence="6" id="KW-1185">Reference proteome</keyword>
<dbReference type="GO" id="GO:0009055">
    <property type="term" value="F:electron transfer activity"/>
    <property type="evidence" value="ECO:0007669"/>
    <property type="project" value="InterPro"/>
</dbReference>
<keyword evidence="3" id="KW-0274">FAD</keyword>
<dbReference type="InterPro" id="IPR014730">
    <property type="entry name" value="ETF_a/b_N"/>
</dbReference>
<dbReference type="InterPro" id="IPR001308">
    <property type="entry name" value="ETF_a/FixB"/>
</dbReference>
<evidence type="ECO:0000313" key="6">
    <source>
        <dbReference type="Proteomes" id="UP000188181"/>
    </source>
</evidence>
<feature type="binding site" evidence="3">
    <location>
        <begin position="279"/>
        <end position="286"/>
    </location>
    <ligand>
        <name>FAD</name>
        <dbReference type="ChEBI" id="CHEBI:57692"/>
    </ligand>
</feature>
<dbReference type="InterPro" id="IPR014729">
    <property type="entry name" value="Rossmann-like_a/b/a_fold"/>
</dbReference>
<evidence type="ECO:0000256" key="1">
    <source>
        <dbReference type="ARBA" id="ARBA00005817"/>
    </source>
</evidence>
<organism evidence="5 6">
    <name type="scientific">Limihaloglobus sulfuriphilus</name>
    <dbReference type="NCBI Taxonomy" id="1851148"/>
    <lineage>
        <taxon>Bacteria</taxon>
        <taxon>Pseudomonadati</taxon>
        <taxon>Planctomycetota</taxon>
        <taxon>Phycisphaerae</taxon>
        <taxon>Sedimentisphaerales</taxon>
        <taxon>Sedimentisphaeraceae</taxon>
        <taxon>Limihaloglobus</taxon>
    </lineage>
</organism>
<dbReference type="Gene3D" id="3.40.50.620">
    <property type="entry name" value="HUPs"/>
    <property type="match status" value="1"/>
</dbReference>
<proteinExistence type="inferred from homology"/>
<accession>A0A1Q2MDR8</accession>
<keyword evidence="3" id="KW-0285">Flavoprotein</keyword>
<comment type="cofactor">
    <cofactor evidence="3">
        <name>FAD</name>
        <dbReference type="ChEBI" id="CHEBI:57692"/>
    </cofactor>
    <text evidence="3">Binds 1 FAD per dimer.</text>
</comment>
<dbReference type="InterPro" id="IPR033947">
    <property type="entry name" value="ETF_alpha_N"/>
</dbReference>
<feature type="binding site" evidence="3">
    <location>
        <begin position="262"/>
        <end position="266"/>
    </location>
    <ligand>
        <name>FAD</name>
        <dbReference type="ChEBI" id="CHEBI:57692"/>
    </ligand>
</feature>
<dbReference type="InterPro" id="IPR014731">
    <property type="entry name" value="ETF_asu_C"/>
</dbReference>
<feature type="binding site" evidence="3">
    <location>
        <position position="223"/>
    </location>
    <ligand>
        <name>FAD</name>
        <dbReference type="ChEBI" id="CHEBI:57692"/>
    </ligand>
</feature>
<feature type="domain" description="Electron transfer flavoprotein alpha/beta-subunit N-terminal" evidence="4">
    <location>
        <begin position="10"/>
        <end position="192"/>
    </location>
</feature>
<dbReference type="Gene3D" id="3.40.50.1220">
    <property type="entry name" value="TPP-binding domain"/>
    <property type="match status" value="1"/>
</dbReference>
<gene>
    <name evidence="5" type="primary">etfA_2</name>
    <name evidence="5" type="ORF">SMSP2_01035</name>
</gene>
<dbReference type="SMART" id="SM00893">
    <property type="entry name" value="ETF"/>
    <property type="match status" value="1"/>
</dbReference>
<keyword evidence="2" id="KW-0813">Transport</keyword>
<keyword evidence="2" id="KW-0249">Electron transport</keyword>
<dbReference type="EMBL" id="CP019646">
    <property type="protein sequence ID" value="AQQ70678.1"/>
    <property type="molecule type" value="Genomic_DNA"/>
</dbReference>
<dbReference type="CDD" id="cd01715">
    <property type="entry name" value="ETF_alpha"/>
    <property type="match status" value="1"/>
</dbReference>
<evidence type="ECO:0000256" key="2">
    <source>
        <dbReference type="ARBA" id="ARBA00022982"/>
    </source>
</evidence>
<dbReference type="KEGG" id="pbas:SMSP2_01035"/>
<feature type="binding site" evidence="3">
    <location>
        <position position="300"/>
    </location>
    <ligand>
        <name>FAD</name>
        <dbReference type="ChEBI" id="CHEBI:57692"/>
    </ligand>
</feature>
<comment type="similarity">
    <text evidence="1">Belongs to the ETF alpha-subunit/FixB family.</text>
</comment>
<evidence type="ECO:0000313" key="5">
    <source>
        <dbReference type="EMBL" id="AQQ70678.1"/>
    </source>
</evidence>
<protein>
    <submittedName>
        <fullName evidence="5">Electron transfer flavoprotein large subunit</fullName>
    </submittedName>
</protein>
<dbReference type="GO" id="GO:0033539">
    <property type="term" value="P:fatty acid beta-oxidation using acyl-CoA dehydrogenase"/>
    <property type="evidence" value="ECO:0007669"/>
    <property type="project" value="TreeGrafter"/>
</dbReference>
<dbReference type="PANTHER" id="PTHR43153">
    <property type="entry name" value="ELECTRON TRANSFER FLAVOPROTEIN ALPHA"/>
    <property type="match status" value="1"/>
</dbReference>
<dbReference type="Pfam" id="PF01012">
    <property type="entry name" value="ETF"/>
    <property type="match status" value="1"/>
</dbReference>
<dbReference type="InterPro" id="IPR029035">
    <property type="entry name" value="DHS-like_NAD/FAD-binding_dom"/>
</dbReference>
<dbReference type="Proteomes" id="UP000188181">
    <property type="component" value="Chromosome"/>
</dbReference>
<name>A0A1Q2MDR8_9BACT</name>
<dbReference type="PANTHER" id="PTHR43153:SF1">
    <property type="entry name" value="ELECTRON TRANSFER FLAVOPROTEIN SUBUNIT ALPHA, MITOCHONDRIAL"/>
    <property type="match status" value="1"/>
</dbReference>
<reference evidence="6" key="1">
    <citation type="submission" date="2017-02" db="EMBL/GenBank/DDBJ databases">
        <title>Comparative genomics and description of representatives of a novel lineage of planctomycetes thriving in anoxic sediments.</title>
        <authorList>
            <person name="Spring S."/>
            <person name="Bunk B."/>
            <person name="Sproer C."/>
        </authorList>
    </citation>
    <scope>NUCLEOTIDE SEQUENCE [LARGE SCALE GENOMIC DNA]</scope>
    <source>
        <strain evidence="6">SM-Chi-D1</strain>
    </source>
</reference>
<dbReference type="SUPFAM" id="SSF52402">
    <property type="entry name" value="Adenine nucleotide alpha hydrolases-like"/>
    <property type="match status" value="1"/>
</dbReference>
<dbReference type="PIRSF" id="PIRSF000089">
    <property type="entry name" value="Electra_flavoP_a"/>
    <property type="match status" value="1"/>
</dbReference>
<dbReference type="Pfam" id="PF00766">
    <property type="entry name" value="ETF_alpha"/>
    <property type="match status" value="1"/>
</dbReference>
<sequence>MDKLLEYKDIWILAQQKEGRLERISFELITRGRELADQRGCRLCAMLFGGDITDDELHRLGRCGLDLAAVCRDERLKDFNVEPYARVMDVVISKYRPEVIIAGATSTGRTLMPYAAIKANTGLTADCTGLAIDPESGGLHQTRPAIGGNIMATIKTPAHRPQMATVRPHSTKPAQPAQKSKMLIEDILPEDQWFTTGVEYLGFESSGDQVSLADSDRVVVVGRGIKKADNLPMIYELADALDAAVGATRDVVDRGWLSYPHQIGLSGITISPKLYIGIGVSGAIQHLAGMQTAETIIAINSDPEAQIFKIADFGIVGDLFEVVPALTQQIRSGGVVD</sequence>